<name>A0AAE4CBZ8_9ACTN</name>
<accession>A0AAE4CBZ8</accession>
<organism evidence="1 2">
    <name type="scientific">Catenuloplanes atrovinosus</name>
    <dbReference type="NCBI Taxonomy" id="137266"/>
    <lineage>
        <taxon>Bacteria</taxon>
        <taxon>Bacillati</taxon>
        <taxon>Actinomycetota</taxon>
        <taxon>Actinomycetes</taxon>
        <taxon>Micromonosporales</taxon>
        <taxon>Micromonosporaceae</taxon>
        <taxon>Catenuloplanes</taxon>
    </lineage>
</organism>
<dbReference type="Proteomes" id="UP001183643">
    <property type="component" value="Unassembled WGS sequence"/>
</dbReference>
<comment type="caution">
    <text evidence="1">The sequence shown here is derived from an EMBL/GenBank/DDBJ whole genome shotgun (WGS) entry which is preliminary data.</text>
</comment>
<keyword evidence="2" id="KW-1185">Reference proteome</keyword>
<proteinExistence type="predicted"/>
<protein>
    <submittedName>
        <fullName evidence="1">Uncharacterized protein</fullName>
    </submittedName>
</protein>
<dbReference type="RefSeq" id="WP_310371673.1">
    <property type="nucleotide sequence ID" value="NZ_JAVDYB010000001.1"/>
</dbReference>
<evidence type="ECO:0000313" key="2">
    <source>
        <dbReference type="Proteomes" id="UP001183643"/>
    </source>
</evidence>
<dbReference type="EMBL" id="JAVDYB010000001">
    <property type="protein sequence ID" value="MDR7278637.1"/>
    <property type="molecule type" value="Genomic_DNA"/>
</dbReference>
<sequence length="86" mass="9273">MVNVTVVHPIPDIEAALAACRRAGLVTIRAGQGPLWGWVECATGARRISVPVRADDPARHGTRLMIFLDNHVTHRARAGRRGGSGR</sequence>
<gene>
    <name evidence="1" type="ORF">J2S41_005415</name>
</gene>
<evidence type="ECO:0000313" key="1">
    <source>
        <dbReference type="EMBL" id="MDR7278637.1"/>
    </source>
</evidence>
<dbReference type="AlphaFoldDB" id="A0AAE4CBZ8"/>
<reference evidence="1" key="1">
    <citation type="submission" date="2023-07" db="EMBL/GenBank/DDBJ databases">
        <title>Sequencing the genomes of 1000 actinobacteria strains.</title>
        <authorList>
            <person name="Klenk H.-P."/>
        </authorList>
    </citation>
    <scope>NUCLEOTIDE SEQUENCE</scope>
    <source>
        <strain evidence="1">DSM 44707</strain>
    </source>
</reference>